<dbReference type="GO" id="GO:0072659">
    <property type="term" value="P:protein localization to plasma membrane"/>
    <property type="evidence" value="ECO:0007669"/>
    <property type="project" value="TreeGrafter"/>
</dbReference>
<evidence type="ECO:0000256" key="6">
    <source>
        <dbReference type="ARBA" id="ARBA00022737"/>
    </source>
</evidence>
<comment type="caution">
    <text evidence="12">The sequence shown here is derived from an EMBL/GenBank/DDBJ whole genome shotgun (WGS) entry which is preliminary data.</text>
</comment>
<keyword evidence="7 9" id="KW-0472">Membrane</keyword>
<evidence type="ECO:0000256" key="3">
    <source>
        <dbReference type="ARBA" id="ARBA00004466"/>
    </source>
</evidence>
<dbReference type="InterPro" id="IPR001478">
    <property type="entry name" value="PDZ"/>
</dbReference>
<dbReference type="FunFam" id="2.30.42.10:FF:000068">
    <property type="entry name" value="Na(+)/H(+) exchange regulatory cofactor NHE-RF"/>
    <property type="match status" value="1"/>
</dbReference>
<evidence type="ECO:0000313" key="13">
    <source>
        <dbReference type="Proteomes" id="UP001046870"/>
    </source>
</evidence>
<dbReference type="SMART" id="SM00228">
    <property type="entry name" value="PDZ"/>
    <property type="match status" value="2"/>
</dbReference>
<dbReference type="GO" id="GO:0001726">
    <property type="term" value="C:ruffle"/>
    <property type="evidence" value="ECO:0007669"/>
    <property type="project" value="UniProtKB-SubCell"/>
</dbReference>
<dbReference type="SUPFAM" id="SSF50156">
    <property type="entry name" value="PDZ domain-like"/>
    <property type="match status" value="2"/>
</dbReference>
<dbReference type="GO" id="GO:0005902">
    <property type="term" value="C:microvillus"/>
    <property type="evidence" value="ECO:0007669"/>
    <property type="project" value="UniProtKB-SubCell"/>
</dbReference>
<evidence type="ECO:0000256" key="5">
    <source>
        <dbReference type="ARBA" id="ARBA00022687"/>
    </source>
</evidence>
<dbReference type="EMBL" id="JAFDVH010000019">
    <property type="protein sequence ID" value="KAG7459589.1"/>
    <property type="molecule type" value="Genomic_DNA"/>
</dbReference>
<dbReference type="GO" id="GO:0043495">
    <property type="term" value="F:protein-membrane adaptor activity"/>
    <property type="evidence" value="ECO:0007669"/>
    <property type="project" value="TreeGrafter"/>
</dbReference>
<evidence type="ECO:0000256" key="2">
    <source>
        <dbReference type="ARBA" id="ARBA00004184"/>
    </source>
</evidence>
<dbReference type="GO" id="GO:0016055">
    <property type="term" value="P:Wnt signaling pathway"/>
    <property type="evidence" value="ECO:0007669"/>
    <property type="project" value="UniProtKB-KW"/>
</dbReference>
<evidence type="ECO:0000256" key="10">
    <source>
        <dbReference type="SAM" id="MobiDB-lite"/>
    </source>
</evidence>
<evidence type="ECO:0000256" key="1">
    <source>
        <dbReference type="ARBA" id="ARBA00004105"/>
    </source>
</evidence>
<dbReference type="InterPro" id="IPR036034">
    <property type="entry name" value="PDZ_sf"/>
</dbReference>
<dbReference type="PIRSF" id="PIRSF037866">
    <property type="entry name" value="EBP50"/>
    <property type="match status" value="1"/>
</dbReference>
<reference evidence="12" key="1">
    <citation type="submission" date="2021-01" db="EMBL/GenBank/DDBJ databases">
        <authorList>
            <person name="Zahm M."/>
            <person name="Roques C."/>
            <person name="Cabau C."/>
            <person name="Klopp C."/>
            <person name="Donnadieu C."/>
            <person name="Jouanno E."/>
            <person name="Lampietro C."/>
            <person name="Louis A."/>
            <person name="Herpin A."/>
            <person name="Echchiki A."/>
            <person name="Berthelot C."/>
            <person name="Parey E."/>
            <person name="Roest-Crollius H."/>
            <person name="Braasch I."/>
            <person name="Postlethwait J."/>
            <person name="Bobe J."/>
            <person name="Montfort J."/>
            <person name="Bouchez O."/>
            <person name="Begum T."/>
            <person name="Mejri S."/>
            <person name="Adams A."/>
            <person name="Chen W.-J."/>
            <person name="Guiguen Y."/>
        </authorList>
    </citation>
    <scope>NUCLEOTIDE SEQUENCE</scope>
    <source>
        <strain evidence="12">YG-15Mar2019-1</strain>
        <tissue evidence="12">Brain</tissue>
    </source>
</reference>
<feature type="domain" description="PDZ" evidence="11">
    <location>
        <begin position="166"/>
        <end position="246"/>
    </location>
</feature>
<dbReference type="InterPro" id="IPR015098">
    <property type="entry name" value="EBP50_C"/>
</dbReference>
<evidence type="ECO:0000256" key="9">
    <source>
        <dbReference type="PIRNR" id="PIRNR037866"/>
    </source>
</evidence>
<keyword evidence="6" id="KW-0677">Repeat</keyword>
<feature type="region of interest" description="Disordered" evidence="10">
    <location>
        <begin position="261"/>
        <end position="357"/>
    </location>
</feature>
<dbReference type="GO" id="GO:0005102">
    <property type="term" value="F:signaling receptor binding"/>
    <property type="evidence" value="ECO:0007669"/>
    <property type="project" value="TreeGrafter"/>
</dbReference>
<evidence type="ECO:0000259" key="11">
    <source>
        <dbReference type="PROSITE" id="PS50106"/>
    </source>
</evidence>
<gene>
    <name evidence="12" type="ORF">MATL_G00212190</name>
</gene>
<accession>A0A9D3PKP4</accession>
<comment type="function">
    <text evidence="9">Scaffold protein that connects plasma membrane proteins with members of the ezrin/moesin/radixin family and thereby helps to link them to the actin cytoskeleton and to regulate their surface expression.</text>
</comment>
<dbReference type="InterPro" id="IPR051067">
    <property type="entry name" value="NHER"/>
</dbReference>
<proteinExistence type="predicted"/>
<evidence type="ECO:0000256" key="8">
    <source>
        <dbReference type="ARBA" id="ARBA00023273"/>
    </source>
</evidence>
<feature type="compositionally biased region" description="Low complexity" evidence="10">
    <location>
        <begin position="291"/>
        <end position="306"/>
    </location>
</feature>
<keyword evidence="8" id="KW-0966">Cell projection</keyword>
<feature type="domain" description="PDZ" evidence="11">
    <location>
        <begin position="12"/>
        <end position="92"/>
    </location>
</feature>
<dbReference type="PROSITE" id="PS50106">
    <property type="entry name" value="PDZ"/>
    <property type="match status" value="2"/>
</dbReference>
<evidence type="ECO:0000313" key="12">
    <source>
        <dbReference type="EMBL" id="KAG7459589.1"/>
    </source>
</evidence>
<comment type="subcellular location">
    <subcellularLocation>
        <location evidence="4">Cell projection</location>
        <location evidence="4">Filopodium</location>
    </subcellularLocation>
    <subcellularLocation>
        <location evidence="1">Cell projection</location>
        <location evidence="1">Microvillus</location>
    </subcellularLocation>
    <subcellularLocation>
        <location evidence="3">Cell projection</location>
        <location evidence="3">Ruffle</location>
    </subcellularLocation>
    <subcellularLocation>
        <location evidence="2 9">Endomembrane system</location>
        <topology evidence="2 9">Peripheral membrane protein</topology>
    </subcellularLocation>
</comment>
<evidence type="ECO:0000256" key="4">
    <source>
        <dbReference type="ARBA" id="ARBA00004486"/>
    </source>
</evidence>
<sequence length="357" mass="39597">MFCTREYLRPRLCVLEKGSNGYGFHLHGEKGQIGQFVRLVEPDSPSEKSGLRAGDRLVFVNGESVETESHQQVVSRIRATTGRLELIVVDVDTDEYLKKYNMRCLREYVTQGIPLPNSDPHHGSSSKNGIAKELAPSIEKNGDVLVGTKQGPGCDRGCKRELRPRLCVMTKGADGYGFNLHSVRSKPGQYIRVVDEDSPAQRSGLLPKDKIVQVNGVPVEGKQHSEVVSAIREEGNTTSLLVVDPDTDAFFQRCRVQPTEAHLTGPLPRNGELDEEVNGKVSKENTKETKLSASQSPSSSALTTPPTRTPPREVTEDLSLGFNLSLQQVKERVHQKRSNKRAPQMDWSKKNELFSNL</sequence>
<dbReference type="OrthoDB" id="10007415at2759"/>
<dbReference type="PANTHER" id="PTHR14191">
    <property type="entry name" value="PDZ DOMAIN CONTAINING PROTEIN"/>
    <property type="match status" value="1"/>
</dbReference>
<organism evidence="12 13">
    <name type="scientific">Megalops atlanticus</name>
    <name type="common">Tarpon</name>
    <name type="synonym">Clupea gigantea</name>
    <dbReference type="NCBI Taxonomy" id="7932"/>
    <lineage>
        <taxon>Eukaryota</taxon>
        <taxon>Metazoa</taxon>
        <taxon>Chordata</taxon>
        <taxon>Craniata</taxon>
        <taxon>Vertebrata</taxon>
        <taxon>Euteleostomi</taxon>
        <taxon>Actinopterygii</taxon>
        <taxon>Neopterygii</taxon>
        <taxon>Teleostei</taxon>
        <taxon>Elopiformes</taxon>
        <taxon>Megalopidae</taxon>
        <taxon>Megalops</taxon>
    </lineage>
</organism>
<protein>
    <recommendedName>
        <fullName evidence="9">Na(+)/H(+) exchange regulatory cofactor NHE-RF</fullName>
    </recommendedName>
</protein>
<dbReference type="GO" id="GO:0030175">
    <property type="term" value="C:filopodium"/>
    <property type="evidence" value="ECO:0007669"/>
    <property type="project" value="UniProtKB-SubCell"/>
</dbReference>
<feature type="compositionally biased region" description="Basic and acidic residues" evidence="10">
    <location>
        <begin position="347"/>
        <end position="357"/>
    </location>
</feature>
<dbReference type="GO" id="GO:0016324">
    <property type="term" value="C:apical plasma membrane"/>
    <property type="evidence" value="ECO:0007669"/>
    <property type="project" value="TreeGrafter"/>
</dbReference>
<feature type="compositionally biased region" description="Basic and acidic residues" evidence="10">
    <location>
        <begin position="277"/>
        <end position="290"/>
    </location>
</feature>
<dbReference type="Pfam" id="PF00595">
    <property type="entry name" value="PDZ"/>
    <property type="match status" value="2"/>
</dbReference>
<dbReference type="AlphaFoldDB" id="A0A9D3PKP4"/>
<dbReference type="Pfam" id="PF09007">
    <property type="entry name" value="EBP50_C"/>
    <property type="match status" value="1"/>
</dbReference>
<dbReference type="PANTHER" id="PTHR14191:SF7">
    <property type="entry name" value="NA(+)_H(+) EXCHANGE REGULATORY COFACTOR NHE-RF1"/>
    <property type="match status" value="1"/>
</dbReference>
<dbReference type="Proteomes" id="UP001046870">
    <property type="component" value="Chromosome 19"/>
</dbReference>
<dbReference type="Gene3D" id="2.30.42.10">
    <property type="match status" value="2"/>
</dbReference>
<keyword evidence="5" id="KW-0879">Wnt signaling pathway</keyword>
<keyword evidence="13" id="KW-1185">Reference proteome</keyword>
<name>A0A9D3PKP4_MEGAT</name>
<dbReference type="GO" id="GO:0012505">
    <property type="term" value="C:endomembrane system"/>
    <property type="evidence" value="ECO:0007669"/>
    <property type="project" value="UniProtKB-SubCell"/>
</dbReference>
<evidence type="ECO:0000256" key="7">
    <source>
        <dbReference type="ARBA" id="ARBA00023136"/>
    </source>
</evidence>
<dbReference type="InterPro" id="IPR017300">
    <property type="entry name" value="NHERF-1/NHERF-2"/>
</dbReference>
<dbReference type="CDD" id="cd06768">
    <property type="entry name" value="PDZ_NHERF-like"/>
    <property type="match status" value="2"/>
</dbReference>